<gene>
    <name evidence="1" type="ORF">EXIGLDRAFT_456939</name>
</gene>
<keyword evidence="2" id="KW-1185">Reference proteome</keyword>
<dbReference type="InParanoid" id="A0A165PN79"/>
<organism evidence="1 2">
    <name type="scientific">Exidia glandulosa HHB12029</name>
    <dbReference type="NCBI Taxonomy" id="1314781"/>
    <lineage>
        <taxon>Eukaryota</taxon>
        <taxon>Fungi</taxon>
        <taxon>Dikarya</taxon>
        <taxon>Basidiomycota</taxon>
        <taxon>Agaricomycotina</taxon>
        <taxon>Agaricomycetes</taxon>
        <taxon>Auriculariales</taxon>
        <taxon>Exidiaceae</taxon>
        <taxon>Exidia</taxon>
    </lineage>
</organism>
<evidence type="ECO:0000313" key="2">
    <source>
        <dbReference type="Proteomes" id="UP000077266"/>
    </source>
</evidence>
<proteinExistence type="predicted"/>
<evidence type="ECO:0000313" key="1">
    <source>
        <dbReference type="EMBL" id="KZW02415.1"/>
    </source>
</evidence>
<reference evidence="1 2" key="1">
    <citation type="journal article" date="2016" name="Mol. Biol. Evol.">
        <title>Comparative Genomics of Early-Diverging Mushroom-Forming Fungi Provides Insights into the Origins of Lignocellulose Decay Capabilities.</title>
        <authorList>
            <person name="Nagy L.G."/>
            <person name="Riley R."/>
            <person name="Tritt A."/>
            <person name="Adam C."/>
            <person name="Daum C."/>
            <person name="Floudas D."/>
            <person name="Sun H."/>
            <person name="Yadav J.S."/>
            <person name="Pangilinan J."/>
            <person name="Larsson K.H."/>
            <person name="Matsuura K."/>
            <person name="Barry K."/>
            <person name="Labutti K."/>
            <person name="Kuo R."/>
            <person name="Ohm R.A."/>
            <person name="Bhattacharya S.S."/>
            <person name="Shirouzu T."/>
            <person name="Yoshinaga Y."/>
            <person name="Martin F.M."/>
            <person name="Grigoriev I.V."/>
            <person name="Hibbett D.S."/>
        </authorList>
    </citation>
    <scope>NUCLEOTIDE SEQUENCE [LARGE SCALE GENOMIC DNA]</scope>
    <source>
        <strain evidence="1 2">HHB12029</strain>
    </source>
</reference>
<dbReference type="OrthoDB" id="3138711at2759"/>
<sequence length="249" mass="28713">MLSTGDDISFIAEHVIQSGHKKFSQTAFGRLKSGNNVCPWRLCVKLFDERFFPVPTLEEFDGEEDEDFEKLRGLHFADQMLRREEAAYDRLAKFQGTAIPHAYGFHEFDIVENGSSRHVLGFLMEVIEGRRLGDMVDELNDEWSVNDKRALIKRMRHLVRLLNALSISQRDWNLNQVICVPRSKVTVGNRVDNMDLVLIDFAFATQPSGQRLLREEVNDVGDLFMVLEGLGGPELFLELGWFDRETYEQ</sequence>
<evidence type="ECO:0008006" key="3">
    <source>
        <dbReference type="Google" id="ProtNLM"/>
    </source>
</evidence>
<dbReference type="EMBL" id="KV425888">
    <property type="protein sequence ID" value="KZW02415.1"/>
    <property type="molecule type" value="Genomic_DNA"/>
</dbReference>
<accession>A0A165PN79</accession>
<dbReference type="AlphaFoldDB" id="A0A165PN79"/>
<protein>
    <recommendedName>
        <fullName evidence="3">Protein kinase domain-containing protein</fullName>
    </recommendedName>
</protein>
<dbReference type="Proteomes" id="UP000077266">
    <property type="component" value="Unassembled WGS sequence"/>
</dbReference>
<name>A0A165PN79_EXIGL</name>